<sequence length="388" mass="44493">MIKGEFRRKLLMLHRILGIATGLVVFVVSITGCCWVFRDEIEALYVDYDKVEPREEAFITPTEARKLAETVFPDKHVHGVLYGKPDEAVEVIFYEPEPEFYQSVFLDPYSGERLHVKDHFSGFFAFVLKGHVRLWLPPRIGEQVVSISVLLFMFVLVSGLILWWPKRKSNLKQRLSFQWKPGTRWKRKNFDLHSIVGFYVYSLALVLAFTGSVMAFNWFYYGVYKAVGGEKRAEFFVPDNIALPGEAADSVMPIDRLLPLLRKDSPDALSYEIHYPATDSASIYVEVAYSEGLYYDNDYRFFDRYTLEEIETTGIYGKYGDAGFADKLIRMNYDIHVGSIGGIVGKIIAFLASLVIASLPVTGTLLWYGRKYKKRRNSPKWASRTVAP</sequence>
<organism evidence="2 3">
    <name type="scientific">Pseudozobellia thermophila</name>
    <dbReference type="NCBI Taxonomy" id="192903"/>
    <lineage>
        <taxon>Bacteria</taxon>
        <taxon>Pseudomonadati</taxon>
        <taxon>Bacteroidota</taxon>
        <taxon>Flavobacteriia</taxon>
        <taxon>Flavobacteriales</taxon>
        <taxon>Flavobacteriaceae</taxon>
        <taxon>Pseudozobellia</taxon>
    </lineage>
</organism>
<protein>
    <submittedName>
        <fullName evidence="2">Uncharacterized iron-regulated membrane protein</fullName>
    </submittedName>
</protein>
<dbReference type="OrthoDB" id="111691at2"/>
<dbReference type="AlphaFoldDB" id="A0A1M6HUI5"/>
<feature type="transmembrane region" description="Helical" evidence="1">
    <location>
        <begin position="196"/>
        <end position="221"/>
    </location>
</feature>
<keyword evidence="3" id="KW-1185">Reference proteome</keyword>
<gene>
    <name evidence="2" type="ORF">SAMN04488513_103186</name>
</gene>
<dbReference type="InterPro" id="IPR005625">
    <property type="entry name" value="PepSY-ass_TM"/>
</dbReference>
<dbReference type="EMBL" id="FQYU01000003">
    <property type="protein sequence ID" value="SHJ25830.1"/>
    <property type="molecule type" value="Genomic_DNA"/>
</dbReference>
<dbReference type="Proteomes" id="UP000184543">
    <property type="component" value="Unassembled WGS sequence"/>
</dbReference>
<evidence type="ECO:0000313" key="3">
    <source>
        <dbReference type="Proteomes" id="UP000184543"/>
    </source>
</evidence>
<evidence type="ECO:0000313" key="2">
    <source>
        <dbReference type="EMBL" id="SHJ25830.1"/>
    </source>
</evidence>
<proteinExistence type="predicted"/>
<evidence type="ECO:0000256" key="1">
    <source>
        <dbReference type="SAM" id="Phobius"/>
    </source>
</evidence>
<dbReference type="RefSeq" id="WP_072993362.1">
    <property type="nucleotide sequence ID" value="NZ_FQYU01000003.1"/>
</dbReference>
<dbReference type="STRING" id="192903.SAMN04488513_103186"/>
<dbReference type="Pfam" id="PF03929">
    <property type="entry name" value="PepSY_TM"/>
    <property type="match status" value="1"/>
</dbReference>
<name>A0A1M6HUI5_9FLAO</name>
<accession>A0A1M6HUI5</accession>
<keyword evidence="1" id="KW-0812">Transmembrane</keyword>
<feature type="transmembrane region" description="Helical" evidence="1">
    <location>
        <begin position="12"/>
        <end position="38"/>
    </location>
</feature>
<dbReference type="PANTHER" id="PTHR34219">
    <property type="entry name" value="IRON-REGULATED INNER MEMBRANE PROTEIN-RELATED"/>
    <property type="match status" value="1"/>
</dbReference>
<feature type="transmembrane region" description="Helical" evidence="1">
    <location>
        <begin position="144"/>
        <end position="164"/>
    </location>
</feature>
<reference evidence="3" key="1">
    <citation type="submission" date="2016-11" db="EMBL/GenBank/DDBJ databases">
        <authorList>
            <person name="Varghese N."/>
            <person name="Submissions S."/>
        </authorList>
    </citation>
    <scope>NUCLEOTIDE SEQUENCE [LARGE SCALE GENOMIC DNA]</scope>
    <source>
        <strain evidence="3">DSM 19858</strain>
    </source>
</reference>
<dbReference type="PROSITE" id="PS51257">
    <property type="entry name" value="PROKAR_LIPOPROTEIN"/>
    <property type="match status" value="1"/>
</dbReference>
<keyword evidence="1" id="KW-1133">Transmembrane helix</keyword>
<dbReference type="PANTHER" id="PTHR34219:SF3">
    <property type="entry name" value="BLL7967 PROTEIN"/>
    <property type="match status" value="1"/>
</dbReference>
<feature type="transmembrane region" description="Helical" evidence="1">
    <location>
        <begin position="347"/>
        <end position="368"/>
    </location>
</feature>
<keyword evidence="1" id="KW-0472">Membrane</keyword>